<dbReference type="Pfam" id="PF13715">
    <property type="entry name" value="CarbopepD_reg_2"/>
    <property type="match status" value="1"/>
</dbReference>
<feature type="domain" description="TonB-dependent receptor plug" evidence="12">
    <location>
        <begin position="113"/>
        <end position="229"/>
    </location>
</feature>
<dbReference type="Gene3D" id="2.60.40.1120">
    <property type="entry name" value="Carboxypeptidase-like, regulatory domain"/>
    <property type="match status" value="1"/>
</dbReference>
<proteinExistence type="inferred from homology"/>
<dbReference type="Gene3D" id="2.170.130.10">
    <property type="entry name" value="TonB-dependent receptor, plug domain"/>
    <property type="match status" value="1"/>
</dbReference>
<evidence type="ECO:0000313" key="13">
    <source>
        <dbReference type="EMBL" id="PHN03802.1"/>
    </source>
</evidence>
<dbReference type="PROSITE" id="PS52016">
    <property type="entry name" value="TONB_DEPENDENT_REC_3"/>
    <property type="match status" value="1"/>
</dbReference>
<evidence type="ECO:0000256" key="8">
    <source>
        <dbReference type="PROSITE-ProRule" id="PRU01360"/>
    </source>
</evidence>
<dbReference type="NCBIfam" id="TIGR04056">
    <property type="entry name" value="OMP_RagA_SusC"/>
    <property type="match status" value="1"/>
</dbReference>
<dbReference type="InterPro" id="IPR037066">
    <property type="entry name" value="Plug_dom_sf"/>
</dbReference>
<dbReference type="Proteomes" id="UP000223913">
    <property type="component" value="Unassembled WGS sequence"/>
</dbReference>
<keyword evidence="3 8" id="KW-1134">Transmembrane beta strand</keyword>
<evidence type="ECO:0000259" key="11">
    <source>
        <dbReference type="Pfam" id="PF00593"/>
    </source>
</evidence>
<dbReference type="NCBIfam" id="TIGR04057">
    <property type="entry name" value="SusC_RagA_signa"/>
    <property type="match status" value="1"/>
</dbReference>
<keyword evidence="10" id="KW-0732">Signal</keyword>
<evidence type="ECO:0000256" key="7">
    <source>
        <dbReference type="ARBA" id="ARBA00023237"/>
    </source>
</evidence>
<keyword evidence="7 8" id="KW-0998">Cell outer membrane</keyword>
<comment type="caution">
    <text evidence="13">The sequence shown here is derived from an EMBL/GenBank/DDBJ whole genome shotgun (WGS) entry which is preliminary data.</text>
</comment>
<dbReference type="InterPro" id="IPR008969">
    <property type="entry name" value="CarboxyPept-like_regulatory"/>
</dbReference>
<comment type="similarity">
    <text evidence="8 9">Belongs to the TonB-dependent receptor family.</text>
</comment>
<dbReference type="InterPro" id="IPR000531">
    <property type="entry name" value="Beta-barrel_TonB"/>
</dbReference>
<evidence type="ECO:0000256" key="6">
    <source>
        <dbReference type="ARBA" id="ARBA00023136"/>
    </source>
</evidence>
<gene>
    <name evidence="13" type="ORF">CRP01_24960</name>
</gene>
<dbReference type="AlphaFoldDB" id="A0A2D0N5J2"/>
<dbReference type="Pfam" id="PF00593">
    <property type="entry name" value="TonB_dep_Rec_b-barrel"/>
    <property type="match status" value="1"/>
</dbReference>
<keyword evidence="2 8" id="KW-0813">Transport</keyword>
<keyword evidence="6 8" id="KW-0472">Membrane</keyword>
<dbReference type="OrthoDB" id="9768177at2"/>
<comment type="subcellular location">
    <subcellularLocation>
        <location evidence="1 8">Cell outer membrane</location>
        <topology evidence="1 8">Multi-pass membrane protein</topology>
    </subcellularLocation>
</comment>
<evidence type="ECO:0000256" key="2">
    <source>
        <dbReference type="ARBA" id="ARBA00022448"/>
    </source>
</evidence>
<evidence type="ECO:0000256" key="1">
    <source>
        <dbReference type="ARBA" id="ARBA00004571"/>
    </source>
</evidence>
<dbReference type="SUPFAM" id="SSF56935">
    <property type="entry name" value="Porins"/>
    <property type="match status" value="1"/>
</dbReference>
<evidence type="ECO:0000256" key="3">
    <source>
        <dbReference type="ARBA" id="ARBA00022452"/>
    </source>
</evidence>
<accession>A0A2D0N5J2</accession>
<dbReference type="InterPro" id="IPR039426">
    <property type="entry name" value="TonB-dep_rcpt-like"/>
</dbReference>
<feature type="domain" description="TonB-dependent receptor-like beta-barrel" evidence="11">
    <location>
        <begin position="415"/>
        <end position="809"/>
    </location>
</feature>
<dbReference type="Pfam" id="PF07715">
    <property type="entry name" value="Plug"/>
    <property type="match status" value="1"/>
</dbReference>
<dbReference type="FunFam" id="2.60.40.1120:FF:000003">
    <property type="entry name" value="Outer membrane protein Omp121"/>
    <property type="match status" value="1"/>
</dbReference>
<evidence type="ECO:0000313" key="14">
    <source>
        <dbReference type="Proteomes" id="UP000223913"/>
    </source>
</evidence>
<dbReference type="InterPro" id="IPR012910">
    <property type="entry name" value="Plug_dom"/>
</dbReference>
<dbReference type="InterPro" id="IPR036942">
    <property type="entry name" value="Beta-barrel_TonB_sf"/>
</dbReference>
<evidence type="ECO:0000256" key="10">
    <source>
        <dbReference type="SAM" id="SignalP"/>
    </source>
</evidence>
<name>A0A2D0N5J2_FLAN2</name>
<dbReference type="RefSeq" id="WP_099152834.1">
    <property type="nucleotide sequence ID" value="NZ_PDUD01000029.1"/>
</dbReference>
<keyword evidence="4 8" id="KW-0812">Transmembrane</keyword>
<reference evidence="13 14" key="1">
    <citation type="submission" date="2017-10" db="EMBL/GenBank/DDBJ databases">
        <title>The draft genome sequence of Lewinella nigricans NBRC 102662.</title>
        <authorList>
            <person name="Wang K."/>
        </authorList>
    </citation>
    <scope>NUCLEOTIDE SEQUENCE [LARGE SCALE GENOMIC DNA]</scope>
    <source>
        <strain evidence="13 14">NBRC 102662</strain>
    </source>
</reference>
<dbReference type="EMBL" id="PDUD01000029">
    <property type="protein sequence ID" value="PHN03802.1"/>
    <property type="molecule type" value="Genomic_DNA"/>
</dbReference>
<evidence type="ECO:0000259" key="12">
    <source>
        <dbReference type="Pfam" id="PF07715"/>
    </source>
</evidence>
<dbReference type="GO" id="GO:0009279">
    <property type="term" value="C:cell outer membrane"/>
    <property type="evidence" value="ECO:0007669"/>
    <property type="project" value="UniProtKB-SubCell"/>
</dbReference>
<evidence type="ECO:0000256" key="5">
    <source>
        <dbReference type="ARBA" id="ARBA00023077"/>
    </source>
</evidence>
<evidence type="ECO:0000256" key="9">
    <source>
        <dbReference type="RuleBase" id="RU003357"/>
    </source>
</evidence>
<dbReference type="SUPFAM" id="SSF49464">
    <property type="entry name" value="Carboxypeptidase regulatory domain-like"/>
    <property type="match status" value="1"/>
</dbReference>
<keyword evidence="5 9" id="KW-0798">TonB box</keyword>
<feature type="signal peptide" evidence="10">
    <location>
        <begin position="1"/>
        <end position="19"/>
    </location>
</feature>
<dbReference type="Gene3D" id="2.40.170.20">
    <property type="entry name" value="TonB-dependent receptor, beta-barrel domain"/>
    <property type="match status" value="1"/>
</dbReference>
<protein>
    <submittedName>
        <fullName evidence="13">SusC/RagA family TonB-linked outer membrane protein</fullName>
    </submittedName>
</protein>
<evidence type="ECO:0000256" key="4">
    <source>
        <dbReference type="ARBA" id="ARBA00022692"/>
    </source>
</evidence>
<keyword evidence="14" id="KW-1185">Reference proteome</keyword>
<feature type="chain" id="PRO_5012497247" evidence="10">
    <location>
        <begin position="20"/>
        <end position="1007"/>
    </location>
</feature>
<dbReference type="InterPro" id="IPR023997">
    <property type="entry name" value="TonB-dep_OMP_SusC/RagA_CS"/>
</dbReference>
<dbReference type="InterPro" id="IPR023996">
    <property type="entry name" value="TonB-dep_OMP_SusC/RagA"/>
</dbReference>
<sequence length="1007" mass="108566">MKKLLLLLVSTLLVSAAFAQRTVSGTITDESGDALIGASVLVKGTTIGTVSDIDGSFTLNVPDGSNVLEVSYTGFATQEVTIGNQSTISIILAESSQLLNEVVVTGYSTELRRDVTSSITSVKAEEIEGLPVQSFDRAIQGKVSGVQINSNSGAPGGAVTIRVRGTGSISAGSAPLIIIDGVQMGTTGQGTQGSSNPLNAINPNDIESIEILKDAASASLYGAQGANGIIVVTTKSGSRKGDARFNLSYQEGMVQPMNLYDMMNSQQYADIRRAAYLNAGLSEERAIELYGDPTDPNLPYYDWQEALWRDATLRTLDFSAAGGGEKADYYTAFSYNMQEGQIITNEWERLTGRFNLNADLSDKFSINLRTSIAYVENEGGPCDGGFFVNCPFAPSFWSQPISPAVDEDGNYNPYPLNGDGHNFSINELQNAENVTRLTKTLQNITSLAVNYEILPNLVGRVSAGVDYVNTQDLNSRPSSIPIFSSYGGQLSYTDRVAVNWNTFSTLSYNFTLGDANDFTILGGYEYKQEDWKTFGAVGRGIADPSFLNLGTAANPFSINGTSSTNRRQGVFGSVKYAFNDKYIINGTLRYDGSSRFGSDNRWGLFYSGSAAWRIGAEPFLANAGWLDELKLRVSYGTTGNSDIGDFAALAIFGPRGQYLGASGLAPSKLANNLLGWEEAEQLDLGLDFALAESRIYGSIDAWVKNNRDLLLATQIPADAGISNSTITENVGRVQNRGIDFELNTVLVNSGGFRWTIGGTFSLQDNEVKELNGGRDTIFSGGFPQLIVGEPISFYNLTEFAGVNPANGRIMAYDRNGVPTYSPTNADVKIFDGAFADYFGGFRSEFNFKGFTVFGFFQFQGGNNIYNNDLYALYSAGSGSDNQLVSQADYWKQPGDITNVPKPVQGGVIEGVEQQDFGLSPGSTRFLSDGTYLRLKELKVAYQFPRSLLQGVGLDGVTIYAQGLNLLTWTKFDGIDPEAVGNRVAFTGSSSFAFPVGRQYAVGLNVSF</sequence>
<organism evidence="13 14">
    <name type="scientific">Flavilitoribacter nigricans (strain ATCC 23147 / DSM 23189 / NBRC 102662 / NCIMB 1420 / SS-2)</name>
    <name type="common">Lewinella nigricans</name>
    <dbReference type="NCBI Taxonomy" id="1122177"/>
    <lineage>
        <taxon>Bacteria</taxon>
        <taxon>Pseudomonadati</taxon>
        <taxon>Bacteroidota</taxon>
        <taxon>Saprospiria</taxon>
        <taxon>Saprospirales</taxon>
        <taxon>Lewinellaceae</taxon>
        <taxon>Flavilitoribacter</taxon>
    </lineage>
</organism>